<dbReference type="GO" id="GO:0008233">
    <property type="term" value="F:peptidase activity"/>
    <property type="evidence" value="ECO:0007669"/>
    <property type="project" value="UniProtKB-KW"/>
</dbReference>
<evidence type="ECO:0000256" key="3">
    <source>
        <dbReference type="ARBA" id="ARBA00022801"/>
    </source>
</evidence>
<dbReference type="InterPro" id="IPR033121">
    <property type="entry name" value="PEPTIDASE_A1"/>
</dbReference>
<protein>
    <recommendedName>
        <fullName evidence="5">Peptidase A1 domain-containing protein</fullName>
    </recommendedName>
</protein>
<dbReference type="OrthoDB" id="595454at2759"/>
<dbReference type="GO" id="GO:0005576">
    <property type="term" value="C:extracellular region"/>
    <property type="evidence" value="ECO:0007669"/>
    <property type="project" value="TreeGrafter"/>
</dbReference>
<evidence type="ECO:0000313" key="6">
    <source>
        <dbReference type="EMBL" id="RLN11198.1"/>
    </source>
</evidence>
<dbReference type="GO" id="GO:0006508">
    <property type="term" value="P:proteolysis"/>
    <property type="evidence" value="ECO:0007669"/>
    <property type="project" value="UniProtKB-KW"/>
</dbReference>
<feature type="signal peptide" evidence="4">
    <location>
        <begin position="1"/>
        <end position="26"/>
    </location>
</feature>
<evidence type="ECO:0000256" key="4">
    <source>
        <dbReference type="SAM" id="SignalP"/>
    </source>
</evidence>
<comment type="similarity">
    <text evidence="1">Belongs to the peptidase A1 family.</text>
</comment>
<organism evidence="6 7">
    <name type="scientific">Panicum miliaceum</name>
    <name type="common">Proso millet</name>
    <name type="synonym">Broomcorn millet</name>
    <dbReference type="NCBI Taxonomy" id="4540"/>
    <lineage>
        <taxon>Eukaryota</taxon>
        <taxon>Viridiplantae</taxon>
        <taxon>Streptophyta</taxon>
        <taxon>Embryophyta</taxon>
        <taxon>Tracheophyta</taxon>
        <taxon>Spermatophyta</taxon>
        <taxon>Magnoliopsida</taxon>
        <taxon>Liliopsida</taxon>
        <taxon>Poales</taxon>
        <taxon>Poaceae</taxon>
        <taxon>PACMAD clade</taxon>
        <taxon>Panicoideae</taxon>
        <taxon>Panicodae</taxon>
        <taxon>Paniceae</taxon>
        <taxon>Panicinae</taxon>
        <taxon>Panicum</taxon>
        <taxon>Panicum sect. Panicum</taxon>
    </lineage>
</organism>
<dbReference type="SUPFAM" id="SSF50630">
    <property type="entry name" value="Acid proteases"/>
    <property type="match status" value="1"/>
</dbReference>
<gene>
    <name evidence="6" type="ORF">C2845_PM09G08790</name>
</gene>
<evidence type="ECO:0000313" key="7">
    <source>
        <dbReference type="Proteomes" id="UP000275267"/>
    </source>
</evidence>
<accession>A0A3L6RYB5</accession>
<dbReference type="InterPro" id="IPR032799">
    <property type="entry name" value="TAXi_C"/>
</dbReference>
<feature type="domain" description="Peptidase A1" evidence="5">
    <location>
        <begin position="109"/>
        <end position="447"/>
    </location>
</feature>
<dbReference type="Proteomes" id="UP000275267">
    <property type="component" value="Unassembled WGS sequence"/>
</dbReference>
<feature type="chain" id="PRO_5018333465" description="Peptidase A1 domain-containing protein" evidence="4">
    <location>
        <begin position="27"/>
        <end position="470"/>
    </location>
</feature>
<dbReference type="Gene3D" id="2.40.70.10">
    <property type="entry name" value="Acid Proteases"/>
    <property type="match status" value="2"/>
</dbReference>
<keyword evidence="4" id="KW-0732">Signal</keyword>
<dbReference type="InterPro" id="IPR032861">
    <property type="entry name" value="TAXi_N"/>
</dbReference>
<evidence type="ECO:0000259" key="5">
    <source>
        <dbReference type="PROSITE" id="PS51767"/>
    </source>
</evidence>
<evidence type="ECO:0000256" key="2">
    <source>
        <dbReference type="ARBA" id="ARBA00022670"/>
    </source>
</evidence>
<reference evidence="7" key="1">
    <citation type="journal article" date="2019" name="Nat. Commun.">
        <title>The genome of broomcorn millet.</title>
        <authorList>
            <person name="Zou C."/>
            <person name="Miki D."/>
            <person name="Li D."/>
            <person name="Tang Q."/>
            <person name="Xiao L."/>
            <person name="Rajput S."/>
            <person name="Deng P."/>
            <person name="Jia W."/>
            <person name="Huang R."/>
            <person name="Zhang M."/>
            <person name="Sun Y."/>
            <person name="Hu J."/>
            <person name="Fu X."/>
            <person name="Schnable P.S."/>
            <person name="Li F."/>
            <person name="Zhang H."/>
            <person name="Feng B."/>
            <person name="Zhu X."/>
            <person name="Liu R."/>
            <person name="Schnable J.C."/>
            <person name="Zhu J.-K."/>
            <person name="Zhang H."/>
        </authorList>
    </citation>
    <scope>NUCLEOTIDE SEQUENCE [LARGE SCALE GENOMIC DNA]</scope>
</reference>
<comment type="caution">
    <text evidence="6">The sequence shown here is derived from an EMBL/GenBank/DDBJ whole genome shotgun (WGS) entry which is preliminary data.</text>
</comment>
<dbReference type="EMBL" id="PQIB02000006">
    <property type="protein sequence ID" value="RLN11198.1"/>
    <property type="molecule type" value="Genomic_DNA"/>
</dbReference>
<dbReference type="InterPro" id="IPR021109">
    <property type="entry name" value="Peptidase_aspartic_dom_sf"/>
</dbReference>
<keyword evidence="7" id="KW-1185">Reference proteome</keyword>
<keyword evidence="3" id="KW-0378">Hydrolase</keyword>
<dbReference type="STRING" id="4540.A0A3L6RYB5"/>
<dbReference type="PANTHER" id="PTHR47967">
    <property type="entry name" value="OS07G0603500 PROTEIN-RELATED"/>
    <property type="match status" value="1"/>
</dbReference>
<dbReference type="AlphaFoldDB" id="A0A3L6RYB5"/>
<dbReference type="PROSITE" id="PS51767">
    <property type="entry name" value="PEPTIDASE_A1"/>
    <property type="match status" value="1"/>
</dbReference>
<dbReference type="PANTHER" id="PTHR47967:SF117">
    <property type="entry name" value="PEPTIDASE A1 DOMAIN-CONTAINING PROTEIN"/>
    <property type="match status" value="1"/>
</dbReference>
<proteinExistence type="inferred from homology"/>
<dbReference type="Pfam" id="PF14543">
    <property type="entry name" value="TAXi_N"/>
    <property type="match status" value="1"/>
</dbReference>
<dbReference type="Pfam" id="PF14541">
    <property type="entry name" value="TAXi_C"/>
    <property type="match status" value="1"/>
</dbReference>
<evidence type="ECO:0000256" key="1">
    <source>
        <dbReference type="ARBA" id="ARBA00007447"/>
    </source>
</evidence>
<keyword evidence="2" id="KW-0645">Protease</keyword>
<name>A0A3L6RYB5_PANMI</name>
<sequence length="470" mass="51118">MEMKLTISLAIITALLMHHHPSLTAAATTAHPTITPANASLAGFSLQLVAAADHEALDHTVRRGSDGFLHLQSRLRTDLPPRPPSGGANVTTTLRGPDMYAPLRLPAALVVGVGTGSGRQDYLFKVVDTSSSLIWMQCKGCDPHSPQRHRLFDTTSSPTFRLVPGTNPFCRPPYWSEFNGHACAFRVDGPRGMSVEGYLGTDQLTYKGVVHQNVPFGCAHRAFHFQNDGVFAGVIGATAVARGLTRFSYCLFHGGDANRQRFLRFGTDVPRNPRYRTTKILPALGARDESSGHYVGLVGVSLGARRLDGIRPEMFACREDGQGGCVIDLGTPLTVMAREAYDVVEEAVWSDLQRHGAERVELAGYGLCVRASSEAIKGRLPSLSLHFPEEAAALVVSPEQLFLMADDEEQRVACLAMKPGRRTVIGALQQVDTRFVFDLKDSKLSFASESCIQDTVEVVLMIHRCCSDSS</sequence>
<dbReference type="InterPro" id="IPR051708">
    <property type="entry name" value="Plant_Aspart_Prot_A1"/>
</dbReference>